<evidence type="ECO:0000256" key="10">
    <source>
        <dbReference type="ARBA" id="ARBA00022833"/>
    </source>
</evidence>
<feature type="binding site" evidence="12">
    <location>
        <position position="192"/>
    </location>
    <ligand>
        <name>Zn(2+)</name>
        <dbReference type="ChEBI" id="CHEBI:29105"/>
    </ligand>
</feature>
<dbReference type="PANTHER" id="PTHR21646:SF10">
    <property type="entry name" value="UBIQUITIN CARBOXYL-TERMINAL HYDROLASE 14"/>
    <property type="match status" value="1"/>
</dbReference>
<evidence type="ECO:0000313" key="19">
    <source>
        <dbReference type="Proteomes" id="UP000030742"/>
    </source>
</evidence>
<dbReference type="InterPro" id="IPR041432">
    <property type="entry name" value="UBP13_Znf-UBP_var"/>
</dbReference>
<keyword evidence="9 14" id="KW-0788">Thiol protease</keyword>
<dbReference type="Pfam" id="PF17807">
    <property type="entry name" value="zf-UBP_var"/>
    <property type="match status" value="1"/>
</dbReference>
<dbReference type="GO" id="GO:0008270">
    <property type="term" value="F:zinc ion binding"/>
    <property type="evidence" value="ECO:0007669"/>
    <property type="project" value="UniProtKB-KW"/>
</dbReference>
<dbReference type="Gene3D" id="1.10.8.10">
    <property type="entry name" value="DNA helicase RuvA subunit, C-terminal domain"/>
    <property type="match status" value="2"/>
</dbReference>
<feature type="binding site" evidence="12">
    <location>
        <position position="195"/>
    </location>
    <ligand>
        <name>Zn(2+)</name>
        <dbReference type="ChEBI" id="CHEBI:29105"/>
    </ligand>
</feature>
<dbReference type="Pfam" id="PF00627">
    <property type="entry name" value="UBA"/>
    <property type="match status" value="1"/>
</dbReference>
<evidence type="ECO:0000259" key="16">
    <source>
        <dbReference type="PROSITE" id="PS50235"/>
    </source>
</evidence>
<protein>
    <recommendedName>
        <fullName evidence="14">Ubiquitin carboxyl-terminal hydrolase</fullName>
        <ecNumber evidence="14">3.4.19.12</ecNumber>
    </recommendedName>
</protein>
<evidence type="ECO:0000256" key="3">
    <source>
        <dbReference type="ARBA" id="ARBA00022670"/>
    </source>
</evidence>
<dbReference type="Proteomes" id="UP000030742">
    <property type="component" value="Unassembled WGS sequence"/>
</dbReference>
<evidence type="ECO:0000256" key="1">
    <source>
        <dbReference type="ARBA" id="ARBA00000707"/>
    </source>
</evidence>
<dbReference type="FunFam" id="1.10.8.10:FF:000086">
    <property type="entry name" value="Ubiquitin carboxyl-terminal hydrolase"/>
    <property type="match status" value="1"/>
</dbReference>
<evidence type="ECO:0000256" key="4">
    <source>
        <dbReference type="ARBA" id="ARBA00022723"/>
    </source>
</evidence>
<dbReference type="InterPro" id="IPR016652">
    <property type="entry name" value="Ubiquitinyl_hydrolase"/>
</dbReference>
<dbReference type="PROSITE" id="PS00972">
    <property type="entry name" value="USP_1"/>
    <property type="match status" value="1"/>
</dbReference>
<keyword evidence="10 12" id="KW-0862">Zinc</keyword>
<dbReference type="EC" id="3.4.19.12" evidence="14"/>
<dbReference type="EMBL" id="KB632240">
    <property type="protein sequence ID" value="ERL90519.1"/>
    <property type="molecule type" value="Genomic_DNA"/>
</dbReference>
<evidence type="ECO:0000256" key="14">
    <source>
        <dbReference type="RuleBase" id="RU366025"/>
    </source>
</evidence>
<sequence>MEVLQQNVKNIKIPTQLDKVYKDECVYSFDNPETNTGLYVSLTSFIGLGKDHVERHFLRTQEAVYLHLRRERHEVSSPPQGDGPEKKITRLAIGVEGGFDPESGAKKFEFEDFYEIIVLPGFVAIDWPNENLPEVVKLSVQALLDLPSASKLAELEALSGTWDGESRQVSKHAHNLLQLDNGKKIPPTGWKCEKCDKTENLWLNLSDGSVLCGRKFFDGSGGNNHAAEHYNASKCPLAVKLGTITKDGKADVFSYSEDDMVEDPLLAQHLQHWGINISDLEKTEKSMVELELELNQKTNEWSMLCESHGSLKPIYGPGFTGMQNMGNSCYLNSLMQVLFRPQYRIPDFIKRYYEGSDGIFQQPTSDPAEDFSIQMAKLGVGLLSGKYSVPPPAGSPVDADPPGITPLMFKTLIGKGHPEFSTKKQQDVQEFLLHILTLLERYNKDKVNPGECFKFEVEERFQCGQSKKVKYLTRSEVCLGLNIPMEAAVNKEEVAAYEARKQELEVQGKKPDPESIVRPKINFHSCIESFVQSEFRGQWQCNSSKVSFPAESCKRALYQTGNSGIEAATAWLMEHITDSDFSHPFVLPGTESCASAFIPDPEALQNIILMGFTAELAAKALKNTDNNVQRAMDWIFSHADDMETDESVASANPNPQPKFRDGNKYKLIAFISHMGTSASMGHYVAHILKDGQWVIFNDSKVALSENPPKDLGYLYVYERL</sequence>
<evidence type="ECO:0000256" key="2">
    <source>
        <dbReference type="ARBA" id="ARBA00009085"/>
    </source>
</evidence>
<evidence type="ECO:0000256" key="9">
    <source>
        <dbReference type="ARBA" id="ARBA00022807"/>
    </source>
</evidence>
<organism evidence="18 19">
    <name type="scientific">Dendroctonus ponderosae</name>
    <name type="common">Mountain pine beetle</name>
    <dbReference type="NCBI Taxonomy" id="77166"/>
    <lineage>
        <taxon>Eukaryota</taxon>
        <taxon>Metazoa</taxon>
        <taxon>Ecdysozoa</taxon>
        <taxon>Arthropoda</taxon>
        <taxon>Hexapoda</taxon>
        <taxon>Insecta</taxon>
        <taxon>Pterygota</taxon>
        <taxon>Neoptera</taxon>
        <taxon>Endopterygota</taxon>
        <taxon>Coleoptera</taxon>
        <taxon>Polyphaga</taxon>
        <taxon>Cucujiformia</taxon>
        <taxon>Curculionidae</taxon>
        <taxon>Scolytinae</taxon>
        <taxon>Dendroctonus</taxon>
    </lineage>
</organism>
<keyword evidence="7 14" id="KW-0833">Ubl conjugation pathway</keyword>
<dbReference type="InterPro" id="IPR028889">
    <property type="entry name" value="USP"/>
</dbReference>
<dbReference type="AlphaFoldDB" id="U4U9C8"/>
<dbReference type="Pfam" id="PF02148">
    <property type="entry name" value="zf-UBP"/>
    <property type="match status" value="1"/>
</dbReference>
<dbReference type="InterPro" id="IPR001394">
    <property type="entry name" value="Peptidase_C19_UCH"/>
</dbReference>
<dbReference type="PROSITE" id="PS50271">
    <property type="entry name" value="ZF_UBP"/>
    <property type="match status" value="1"/>
</dbReference>
<dbReference type="Gene3D" id="3.90.70.10">
    <property type="entry name" value="Cysteine proteinases"/>
    <property type="match status" value="1"/>
</dbReference>
<evidence type="ECO:0000256" key="5">
    <source>
        <dbReference type="ARBA" id="ARBA00022737"/>
    </source>
</evidence>
<evidence type="ECO:0000256" key="11">
    <source>
        <dbReference type="PIRSR" id="PIRSR016308-1"/>
    </source>
</evidence>
<feature type="active site" description="Proton acceptor" evidence="11">
    <location>
        <position position="682"/>
    </location>
</feature>
<dbReference type="Pfam" id="PF00443">
    <property type="entry name" value="UCH"/>
    <property type="match status" value="1"/>
</dbReference>
<feature type="domain" description="USP" evidence="16">
    <location>
        <begin position="320"/>
        <end position="720"/>
    </location>
</feature>
<keyword evidence="4 12" id="KW-0479">Metal-binding</keyword>
<comment type="catalytic activity">
    <reaction evidence="1 14">
        <text>Thiol-dependent hydrolysis of ester, thioester, amide, peptide and isopeptide bonds formed by the C-terminal Gly of ubiquitin (a 76-residue protein attached to proteins as an intracellular targeting signal).</text>
        <dbReference type="EC" id="3.4.19.12"/>
    </reaction>
</comment>
<dbReference type="GO" id="GO:0006508">
    <property type="term" value="P:proteolysis"/>
    <property type="evidence" value="ECO:0007669"/>
    <property type="project" value="UniProtKB-KW"/>
</dbReference>
<dbReference type="InterPro" id="IPR013083">
    <property type="entry name" value="Znf_RING/FYVE/PHD"/>
</dbReference>
<dbReference type="STRING" id="77166.U4U9C8"/>
<dbReference type="GO" id="GO:0016579">
    <property type="term" value="P:protein deubiquitination"/>
    <property type="evidence" value="ECO:0007669"/>
    <property type="project" value="InterPro"/>
</dbReference>
<keyword evidence="8 14" id="KW-0378">Hydrolase</keyword>
<dbReference type="PANTHER" id="PTHR21646">
    <property type="entry name" value="UBIQUITIN CARBOXYL-TERMINAL HYDROLASE"/>
    <property type="match status" value="1"/>
</dbReference>
<dbReference type="SUPFAM" id="SSF46934">
    <property type="entry name" value="UBA-like"/>
    <property type="match status" value="1"/>
</dbReference>
<dbReference type="SUPFAM" id="SSF54001">
    <property type="entry name" value="Cysteine proteinases"/>
    <property type="match status" value="1"/>
</dbReference>
<dbReference type="SMART" id="SM00165">
    <property type="entry name" value="UBA"/>
    <property type="match status" value="2"/>
</dbReference>
<keyword evidence="6 13" id="KW-0863">Zinc-finger</keyword>
<evidence type="ECO:0000256" key="7">
    <source>
        <dbReference type="ARBA" id="ARBA00022786"/>
    </source>
</evidence>
<dbReference type="CDD" id="cd02658">
    <property type="entry name" value="Peptidase_C19B"/>
    <property type="match status" value="1"/>
</dbReference>
<dbReference type="SUPFAM" id="SSF57850">
    <property type="entry name" value="RING/U-box"/>
    <property type="match status" value="1"/>
</dbReference>
<dbReference type="OrthoDB" id="361536at2759"/>
<dbReference type="SMART" id="SM00290">
    <property type="entry name" value="ZnF_UBP"/>
    <property type="match status" value="1"/>
</dbReference>
<dbReference type="PIRSF" id="PIRSF016308">
    <property type="entry name" value="UBP"/>
    <property type="match status" value="1"/>
</dbReference>
<keyword evidence="3 14" id="KW-0645">Protease</keyword>
<dbReference type="GO" id="GO:0004843">
    <property type="term" value="F:cysteine-type deubiquitinase activity"/>
    <property type="evidence" value="ECO:0007669"/>
    <property type="project" value="UniProtKB-UniRule"/>
</dbReference>
<dbReference type="InterPro" id="IPR015940">
    <property type="entry name" value="UBA"/>
</dbReference>
<evidence type="ECO:0000256" key="6">
    <source>
        <dbReference type="ARBA" id="ARBA00022771"/>
    </source>
</evidence>
<feature type="domain" description="UBA" evidence="15">
    <location>
        <begin position="598"/>
        <end position="638"/>
    </location>
</feature>
<feature type="active site" description="Nucleophile" evidence="11">
    <location>
        <position position="329"/>
    </location>
</feature>
<feature type="domain" description="UBP-type" evidence="17">
    <location>
        <begin position="168"/>
        <end position="277"/>
    </location>
</feature>
<gene>
    <name evidence="18" type="ORF">D910_07867</name>
</gene>
<accession>U4U9C8</accession>
<evidence type="ECO:0000313" key="18">
    <source>
        <dbReference type="EMBL" id="ERL90519.1"/>
    </source>
</evidence>
<keyword evidence="5" id="KW-0677">Repeat</keyword>
<dbReference type="InterPro" id="IPR018200">
    <property type="entry name" value="USP_CS"/>
</dbReference>
<evidence type="ECO:0000256" key="12">
    <source>
        <dbReference type="PIRSR" id="PIRSR016308-3"/>
    </source>
</evidence>
<dbReference type="PROSITE" id="PS00973">
    <property type="entry name" value="USP_2"/>
    <property type="match status" value="1"/>
</dbReference>
<dbReference type="PROSITE" id="PS50030">
    <property type="entry name" value="UBA"/>
    <property type="match status" value="1"/>
</dbReference>
<feature type="binding site" evidence="12">
    <location>
        <position position="212"/>
    </location>
    <ligand>
        <name>Zn(2+)</name>
        <dbReference type="ChEBI" id="CHEBI:29105"/>
    </ligand>
</feature>
<evidence type="ECO:0000256" key="8">
    <source>
        <dbReference type="ARBA" id="ARBA00022801"/>
    </source>
</evidence>
<name>U4U9C8_DENPD</name>
<proteinExistence type="inferred from homology"/>
<reference evidence="18 19" key="1">
    <citation type="journal article" date="2013" name="Genome Biol.">
        <title>Draft genome of the mountain pine beetle, Dendroctonus ponderosae Hopkins, a major forest pest.</title>
        <authorList>
            <person name="Keeling C.I."/>
            <person name="Yuen M.M."/>
            <person name="Liao N.Y."/>
            <person name="Docking T.R."/>
            <person name="Chan S.K."/>
            <person name="Taylor G.A."/>
            <person name="Palmquist D.L."/>
            <person name="Jackman S.D."/>
            <person name="Nguyen A."/>
            <person name="Li M."/>
            <person name="Henderson H."/>
            <person name="Janes J.K."/>
            <person name="Zhao Y."/>
            <person name="Pandoh P."/>
            <person name="Moore R."/>
            <person name="Sperling F.A."/>
            <person name="Huber D.P."/>
            <person name="Birol I."/>
            <person name="Jones S.J."/>
            <person name="Bohlmann J."/>
        </authorList>
    </citation>
    <scope>NUCLEOTIDE SEQUENCE</scope>
</reference>
<evidence type="ECO:0000259" key="17">
    <source>
        <dbReference type="PROSITE" id="PS50271"/>
    </source>
</evidence>
<dbReference type="FunFam" id="3.30.40.10:FF:000026">
    <property type="entry name" value="Ubiquitin carboxyl-terminal hydrolase"/>
    <property type="match status" value="1"/>
</dbReference>
<feature type="binding site" evidence="12">
    <location>
        <position position="225"/>
    </location>
    <ligand>
        <name>Zn(2+)</name>
        <dbReference type="ChEBI" id="CHEBI:29105"/>
    </ligand>
</feature>
<dbReference type="InterPro" id="IPR050185">
    <property type="entry name" value="Ub_carboxyl-term_hydrolase"/>
</dbReference>
<dbReference type="InterPro" id="IPR001607">
    <property type="entry name" value="Znf_UBP"/>
</dbReference>
<dbReference type="InterPro" id="IPR038765">
    <property type="entry name" value="Papain-like_cys_pep_sf"/>
</dbReference>
<dbReference type="Gene3D" id="3.30.40.10">
    <property type="entry name" value="Zinc/RING finger domain, C3HC4 (zinc finger)"/>
    <property type="match status" value="2"/>
</dbReference>
<dbReference type="InterPro" id="IPR009060">
    <property type="entry name" value="UBA-like_sf"/>
</dbReference>
<dbReference type="PROSITE" id="PS50235">
    <property type="entry name" value="USP_3"/>
    <property type="match status" value="1"/>
</dbReference>
<evidence type="ECO:0000259" key="15">
    <source>
        <dbReference type="PROSITE" id="PS50030"/>
    </source>
</evidence>
<comment type="similarity">
    <text evidence="2 14">Belongs to the peptidase C19 family.</text>
</comment>
<evidence type="ECO:0000256" key="13">
    <source>
        <dbReference type="PROSITE-ProRule" id="PRU00502"/>
    </source>
</evidence>